<name>A0A0A1Z7N9_PROMR</name>
<dbReference type="InterPro" id="IPR020103">
    <property type="entry name" value="PsdUridine_synth_cat_dom_sf"/>
</dbReference>
<keyword evidence="9" id="KW-0456">Lyase</keyword>
<dbReference type="GO" id="GO:0016829">
    <property type="term" value="F:lyase activity"/>
    <property type="evidence" value="ECO:0007669"/>
    <property type="project" value="UniProtKB-KW"/>
</dbReference>
<dbReference type="PANTHER" id="PTHR11142">
    <property type="entry name" value="PSEUDOURIDYLATE SYNTHASE"/>
    <property type="match status" value="1"/>
</dbReference>
<dbReference type="NCBIfam" id="TIGR00071">
    <property type="entry name" value="hisT_truA"/>
    <property type="match status" value="1"/>
</dbReference>
<feature type="binding site" evidence="4 6">
    <location>
        <position position="111"/>
    </location>
    <ligand>
        <name>substrate</name>
    </ligand>
</feature>
<protein>
    <recommendedName>
        <fullName evidence="4">tRNA pseudouridine synthase A</fullName>
        <ecNumber evidence="4">5.4.99.12</ecNumber>
    </recommendedName>
    <alternativeName>
        <fullName evidence="4">tRNA pseudouridine(38-40) synthase</fullName>
    </alternativeName>
    <alternativeName>
        <fullName evidence="4">tRNA pseudouridylate synthase I</fullName>
    </alternativeName>
    <alternativeName>
        <fullName evidence="4">tRNA-uridine isomerase I</fullName>
    </alternativeName>
</protein>
<dbReference type="PIRSF" id="PIRSF001430">
    <property type="entry name" value="tRNA_psdUrid_synth"/>
    <property type="match status" value="1"/>
</dbReference>
<dbReference type="HAMAP" id="MF_00171">
    <property type="entry name" value="TruA"/>
    <property type="match status" value="1"/>
</dbReference>
<feature type="domain" description="Pseudouridine synthase I TruA alpha/beta" evidence="8">
    <location>
        <begin position="145"/>
        <end position="247"/>
    </location>
</feature>
<dbReference type="InterPro" id="IPR020097">
    <property type="entry name" value="PsdUridine_synth_TruA_a/b_dom"/>
</dbReference>
<evidence type="ECO:0000313" key="10">
    <source>
        <dbReference type="Proteomes" id="UP000030598"/>
    </source>
</evidence>
<keyword evidence="2 4" id="KW-0819">tRNA processing</keyword>
<comment type="caution">
    <text evidence="9">The sequence shown here is derived from an EMBL/GenBank/DDBJ whole genome shotgun (WGS) entry which is preliminary data.</text>
</comment>
<dbReference type="CDD" id="cd02570">
    <property type="entry name" value="PseudoU_synth_EcTruA"/>
    <property type="match status" value="1"/>
</dbReference>
<reference evidence="10" key="1">
    <citation type="journal article" date="2014" name="Sci. Data">
        <title>Genomes of diverse isolates of the marine cyanobacterium Prochlorococcus.</title>
        <authorList>
            <person name="Biller S."/>
            <person name="Berube P."/>
            <person name="Thompson J."/>
            <person name="Kelly L."/>
            <person name="Roggensack S."/>
            <person name="Awad L."/>
            <person name="Roache-Johnson K."/>
            <person name="Ding H."/>
            <person name="Giovannoni S.J."/>
            <person name="Moore L.R."/>
            <person name="Chisholm S.W."/>
        </authorList>
    </citation>
    <scope>NUCLEOTIDE SEQUENCE [LARGE SCALE GENOMIC DNA]</scope>
    <source>
        <strain evidence="10">GP2</strain>
    </source>
</reference>
<evidence type="ECO:0000313" key="9">
    <source>
        <dbReference type="EMBL" id="KGF85597.1"/>
    </source>
</evidence>
<dbReference type="eggNOG" id="COG0101">
    <property type="taxonomic scope" value="Bacteria"/>
</dbReference>
<evidence type="ECO:0000259" key="8">
    <source>
        <dbReference type="Pfam" id="PF01416"/>
    </source>
</evidence>
<dbReference type="RefSeq" id="WP_032525059.1">
    <property type="nucleotide sequence ID" value="NZ_CP138934.1"/>
</dbReference>
<dbReference type="Pfam" id="PF01416">
    <property type="entry name" value="PseudoU_synth_1"/>
    <property type="match status" value="2"/>
</dbReference>
<comment type="catalytic activity">
    <reaction evidence="4 7">
        <text>uridine(38/39/40) in tRNA = pseudouridine(38/39/40) in tRNA</text>
        <dbReference type="Rhea" id="RHEA:22376"/>
        <dbReference type="Rhea" id="RHEA-COMP:10085"/>
        <dbReference type="Rhea" id="RHEA-COMP:10087"/>
        <dbReference type="ChEBI" id="CHEBI:65314"/>
        <dbReference type="ChEBI" id="CHEBI:65315"/>
        <dbReference type="EC" id="5.4.99.12"/>
    </reaction>
</comment>
<comment type="subunit">
    <text evidence="4">Homodimer.</text>
</comment>
<dbReference type="GO" id="GO:0003723">
    <property type="term" value="F:RNA binding"/>
    <property type="evidence" value="ECO:0007669"/>
    <property type="project" value="InterPro"/>
</dbReference>
<gene>
    <name evidence="4" type="primary">truA</name>
    <name evidence="9" type="ORF">EU91_1700</name>
</gene>
<dbReference type="GO" id="GO:0031119">
    <property type="term" value="P:tRNA pseudouridine synthesis"/>
    <property type="evidence" value="ECO:0007669"/>
    <property type="project" value="UniProtKB-UniRule"/>
</dbReference>
<dbReference type="PANTHER" id="PTHR11142:SF0">
    <property type="entry name" value="TRNA PSEUDOURIDINE SYNTHASE-LIKE 1"/>
    <property type="match status" value="1"/>
</dbReference>
<proteinExistence type="inferred from homology"/>
<feature type="active site" description="Nucleophile" evidence="4 5">
    <location>
        <position position="52"/>
    </location>
</feature>
<evidence type="ECO:0000256" key="4">
    <source>
        <dbReference type="HAMAP-Rule" id="MF_00171"/>
    </source>
</evidence>
<dbReference type="SUPFAM" id="SSF55120">
    <property type="entry name" value="Pseudouridine synthase"/>
    <property type="match status" value="1"/>
</dbReference>
<dbReference type="Gene3D" id="3.30.70.580">
    <property type="entry name" value="Pseudouridine synthase I, catalytic domain, N-terminal subdomain"/>
    <property type="match status" value="1"/>
</dbReference>
<comment type="function">
    <text evidence="4">Formation of pseudouridine at positions 38, 39 and 40 in the anticodon stem and loop of transfer RNAs.</text>
</comment>
<dbReference type="STRING" id="59925.EU91_1700"/>
<comment type="caution">
    <text evidence="4">Lacks conserved residue(s) required for the propagation of feature annotation.</text>
</comment>
<accession>A0A0A1Z7N9</accession>
<dbReference type="EMBL" id="JNAH01000008">
    <property type="protein sequence ID" value="KGF85597.1"/>
    <property type="molecule type" value="Genomic_DNA"/>
</dbReference>
<evidence type="ECO:0000256" key="1">
    <source>
        <dbReference type="ARBA" id="ARBA00009375"/>
    </source>
</evidence>
<comment type="similarity">
    <text evidence="1 4 7">Belongs to the tRNA pseudouridine synthase TruA family.</text>
</comment>
<dbReference type="Gene3D" id="3.30.70.660">
    <property type="entry name" value="Pseudouridine synthase I, catalytic domain, C-terminal subdomain"/>
    <property type="match status" value="1"/>
</dbReference>
<feature type="domain" description="Pseudouridine synthase I TruA alpha/beta" evidence="8">
    <location>
        <begin position="8"/>
        <end position="104"/>
    </location>
</feature>
<dbReference type="AlphaFoldDB" id="A0A0A1Z7N9"/>
<dbReference type="EC" id="5.4.99.12" evidence="4"/>
<dbReference type="InterPro" id="IPR020094">
    <property type="entry name" value="TruA/RsuA/RluB/E/F_N"/>
</dbReference>
<dbReference type="FunFam" id="3.30.70.580:FF:000001">
    <property type="entry name" value="tRNA pseudouridine synthase A"/>
    <property type="match status" value="1"/>
</dbReference>
<dbReference type="GO" id="GO:0160147">
    <property type="term" value="F:tRNA pseudouridine(38-40) synthase activity"/>
    <property type="evidence" value="ECO:0007669"/>
    <property type="project" value="UniProtKB-EC"/>
</dbReference>
<evidence type="ECO:0000256" key="7">
    <source>
        <dbReference type="RuleBase" id="RU003792"/>
    </source>
</evidence>
<dbReference type="OrthoDB" id="9811823at2"/>
<keyword evidence="3 4" id="KW-0413">Isomerase</keyword>
<sequence>MKRVALLIQYDGSSYSGWQRQKNATTVQEILEQALFKITHHAVKTFAAGRTDAGVHASGQVVHFDTDCVIPGNCFEALLNSFLPSTIRILESVEVEIDSWHACYSAKYRHYRYVINNSKFPNLFINSWSWHRYQKLLDETLMSNASKSMEGEHDFFAFQKSGSTRSNSITNIKTIKINRVGDLIFIDIKATGFLYGMVRLIVGQLVLVGEKKISPKIFTDIWVNKKKNDVKESAPAKGLCFINAVYEENVFKKINKNDFFPIFLIYGFS</sequence>
<organism evidence="9 10">
    <name type="scientific">Prochlorococcus marinus str. GP2</name>
    <dbReference type="NCBI Taxonomy" id="59925"/>
    <lineage>
        <taxon>Bacteria</taxon>
        <taxon>Bacillati</taxon>
        <taxon>Cyanobacteriota</taxon>
        <taxon>Cyanophyceae</taxon>
        <taxon>Synechococcales</taxon>
        <taxon>Prochlorococcaceae</taxon>
        <taxon>Prochlorococcus</taxon>
    </lineage>
</organism>
<dbReference type="Proteomes" id="UP000030598">
    <property type="component" value="Unassembled WGS sequence"/>
</dbReference>
<evidence type="ECO:0000256" key="2">
    <source>
        <dbReference type="ARBA" id="ARBA00022694"/>
    </source>
</evidence>
<dbReference type="InterPro" id="IPR001406">
    <property type="entry name" value="PsdUridine_synth_TruA"/>
</dbReference>
<evidence type="ECO:0000256" key="6">
    <source>
        <dbReference type="PIRSR" id="PIRSR001430-2"/>
    </source>
</evidence>
<evidence type="ECO:0000256" key="3">
    <source>
        <dbReference type="ARBA" id="ARBA00023235"/>
    </source>
</evidence>
<evidence type="ECO:0000256" key="5">
    <source>
        <dbReference type="PIRSR" id="PIRSR001430-1"/>
    </source>
</evidence>
<dbReference type="InterPro" id="IPR020095">
    <property type="entry name" value="PsdUridine_synth_TruA_C"/>
</dbReference>